<feature type="domain" description="MoaB/Mog" evidence="1">
    <location>
        <begin position="5"/>
        <end position="172"/>
    </location>
</feature>
<comment type="caution">
    <text evidence="2">The sequence shown here is derived from an EMBL/GenBank/DDBJ whole genome shotgun (WGS) entry which is preliminary data.</text>
</comment>
<dbReference type="AlphaFoldDB" id="A0A7C3SK60"/>
<dbReference type="InterPro" id="IPR050101">
    <property type="entry name" value="CinA"/>
</dbReference>
<dbReference type="PANTHER" id="PTHR13939:SF0">
    <property type="entry name" value="NMN AMIDOHYDROLASE-LIKE PROTEIN YFAY"/>
    <property type="match status" value="1"/>
</dbReference>
<protein>
    <submittedName>
        <fullName evidence="2">Nicotinamide mononucleotide deamidase-related protein</fullName>
    </submittedName>
</protein>
<dbReference type="InterPro" id="IPR001453">
    <property type="entry name" value="MoaB/Mog_dom"/>
</dbReference>
<sequence length="266" mass="28637">MMKAWLFTLGTEVVTGRVVNTNAAYLGRRLTLLGFDVLGSVSLVDDVELIASWLAQVLLGKPALVVTTGGLGPTYDDVTLEAVARATGRRLVLNEDALDMVRRKYEERGLPLTPERVKMAYLPEGGEAIPNPVGTAPGCWLRHGGTVVVSLPGVPSELEAMWEGYVEPRLREVVPLKHVAERLFTVIGVPESSAAVAVKELLRRYPSLYVKTHPKGHETRGPVLVVYVQASAGSREEAESAAENAARELAAKLESMGGEVSWGGTL</sequence>
<gene>
    <name evidence="2" type="ORF">ENV88_00110</name>
</gene>
<dbReference type="InterPro" id="IPR036425">
    <property type="entry name" value="MoaB/Mog-like_dom_sf"/>
</dbReference>
<organism evidence="2">
    <name type="scientific">Thermofilum pendens</name>
    <dbReference type="NCBI Taxonomy" id="2269"/>
    <lineage>
        <taxon>Archaea</taxon>
        <taxon>Thermoproteota</taxon>
        <taxon>Thermoprotei</taxon>
        <taxon>Thermofilales</taxon>
        <taxon>Thermofilaceae</taxon>
        <taxon>Thermofilum</taxon>
    </lineage>
</organism>
<proteinExistence type="predicted"/>
<evidence type="ECO:0000313" key="2">
    <source>
        <dbReference type="EMBL" id="HGB24471.1"/>
    </source>
</evidence>
<evidence type="ECO:0000259" key="1">
    <source>
        <dbReference type="SMART" id="SM00852"/>
    </source>
</evidence>
<name>A0A7C3SK60_THEPE</name>
<dbReference type="PANTHER" id="PTHR13939">
    <property type="entry name" value="NICOTINAMIDE-NUCLEOTIDE AMIDOHYDROLASE PNCC"/>
    <property type="match status" value="1"/>
</dbReference>
<dbReference type="Gene3D" id="3.40.980.10">
    <property type="entry name" value="MoaB/Mog-like domain"/>
    <property type="match status" value="1"/>
</dbReference>
<dbReference type="SUPFAM" id="SSF53218">
    <property type="entry name" value="Molybdenum cofactor biosynthesis proteins"/>
    <property type="match status" value="1"/>
</dbReference>
<dbReference type="Pfam" id="PF00994">
    <property type="entry name" value="MoCF_biosynth"/>
    <property type="match status" value="1"/>
</dbReference>
<dbReference type="NCBIfam" id="NF002291">
    <property type="entry name" value="PRK01215.1"/>
    <property type="match status" value="1"/>
</dbReference>
<accession>A0A7C3SK60</accession>
<reference evidence="2" key="1">
    <citation type="journal article" date="2020" name="mSystems">
        <title>Genome- and Community-Level Interaction Insights into Carbon Utilization and Element Cycling Functions of Hydrothermarchaeota in Hydrothermal Sediment.</title>
        <authorList>
            <person name="Zhou Z."/>
            <person name="Liu Y."/>
            <person name="Xu W."/>
            <person name="Pan J."/>
            <person name="Luo Z.H."/>
            <person name="Li M."/>
        </authorList>
    </citation>
    <scope>NUCLEOTIDE SEQUENCE [LARGE SCALE GENOMIC DNA]</scope>
    <source>
        <strain evidence="2">SpSt-8</strain>
    </source>
</reference>
<dbReference type="SMART" id="SM00852">
    <property type="entry name" value="MoCF_biosynth"/>
    <property type="match status" value="1"/>
</dbReference>
<dbReference type="CDD" id="cd00885">
    <property type="entry name" value="cinA"/>
    <property type="match status" value="1"/>
</dbReference>
<dbReference type="EMBL" id="DTIB01000006">
    <property type="protein sequence ID" value="HGB24471.1"/>
    <property type="molecule type" value="Genomic_DNA"/>
</dbReference>